<dbReference type="OrthoDB" id="5419617at2759"/>
<sequence length="129" mass="15004">MGLIILTNFKTYSEFLHLELAKAVPRTIHDYSHSTSVAPIDDGIRGNEKADFLAEQGVLFMQKVPRPLSFHSIKNLIKRSIKARAKEDLYNRVSHNFIQECYPEFAIWPRRRVVAEFHLANRHDCLQKV</sequence>
<name>A0A8X6XMZ6_9ARAC</name>
<reference evidence="1" key="1">
    <citation type="submission" date="2020-08" db="EMBL/GenBank/DDBJ databases">
        <title>Multicomponent nature underlies the extraordinary mechanical properties of spider dragline silk.</title>
        <authorList>
            <person name="Kono N."/>
            <person name="Nakamura H."/>
            <person name="Mori M."/>
            <person name="Yoshida Y."/>
            <person name="Ohtoshi R."/>
            <person name="Malay A.D."/>
            <person name="Moran D.A.P."/>
            <person name="Tomita M."/>
            <person name="Numata K."/>
            <person name="Arakawa K."/>
        </authorList>
    </citation>
    <scope>NUCLEOTIDE SEQUENCE</scope>
</reference>
<dbReference type="AlphaFoldDB" id="A0A8X6XMZ6"/>
<evidence type="ECO:0008006" key="3">
    <source>
        <dbReference type="Google" id="ProtNLM"/>
    </source>
</evidence>
<evidence type="ECO:0000313" key="2">
    <source>
        <dbReference type="Proteomes" id="UP000886998"/>
    </source>
</evidence>
<dbReference type="EMBL" id="BMAV01011234">
    <property type="protein sequence ID" value="GFY56962.1"/>
    <property type="molecule type" value="Genomic_DNA"/>
</dbReference>
<proteinExistence type="predicted"/>
<evidence type="ECO:0000313" key="1">
    <source>
        <dbReference type="EMBL" id="GFY56962.1"/>
    </source>
</evidence>
<accession>A0A8X6XMZ6</accession>
<comment type="caution">
    <text evidence="1">The sequence shown here is derived from an EMBL/GenBank/DDBJ whole genome shotgun (WGS) entry which is preliminary data.</text>
</comment>
<gene>
    <name evidence="1" type="ORF">TNIN_326971</name>
</gene>
<protein>
    <recommendedName>
        <fullName evidence="3">RNase H type-1 domain-containing protein</fullName>
    </recommendedName>
</protein>
<organism evidence="1 2">
    <name type="scientific">Trichonephila inaurata madagascariensis</name>
    <dbReference type="NCBI Taxonomy" id="2747483"/>
    <lineage>
        <taxon>Eukaryota</taxon>
        <taxon>Metazoa</taxon>
        <taxon>Ecdysozoa</taxon>
        <taxon>Arthropoda</taxon>
        <taxon>Chelicerata</taxon>
        <taxon>Arachnida</taxon>
        <taxon>Araneae</taxon>
        <taxon>Araneomorphae</taxon>
        <taxon>Entelegynae</taxon>
        <taxon>Araneoidea</taxon>
        <taxon>Nephilidae</taxon>
        <taxon>Trichonephila</taxon>
        <taxon>Trichonephila inaurata</taxon>
    </lineage>
</organism>
<dbReference type="Proteomes" id="UP000886998">
    <property type="component" value="Unassembled WGS sequence"/>
</dbReference>
<keyword evidence="2" id="KW-1185">Reference proteome</keyword>